<dbReference type="EMBL" id="DXDC01000454">
    <property type="protein sequence ID" value="HIY67547.1"/>
    <property type="molecule type" value="Genomic_DNA"/>
</dbReference>
<dbReference type="GO" id="GO:0003755">
    <property type="term" value="F:peptidyl-prolyl cis-trans isomerase activity"/>
    <property type="evidence" value="ECO:0007669"/>
    <property type="project" value="UniProtKB-KW"/>
</dbReference>
<sequence>MRLRPIAAAAAIAFVAGALTACSPQNPLTDGCEPSHLPTAGTDQVEVTGDFGTPTSVNFDAPLSTDEEGIKFLESGDGERASRGDLVFSHFTVFDGQSGEPVFSSFDSGQPLRVSARDGEGTLLESAVQCAAEGSRILAVSTLEDALGEGQALRGSEAGPNDPVVLVYDVTDVMPGHASGVPQPGNPDLPAITVGEDGQPGLSFTGAPAPESLVVSASVQGNGEEILPGDNVVLQYTGVIWESGEVFDSTWNSASPNSPPDATGSSPAVFELTPGALIDGFYNGLIGQNVGSQVIISIPQEQGYADPNSRPPSIGEGDTLVFVVDILGTL</sequence>
<reference evidence="8" key="1">
    <citation type="journal article" date="2021" name="PeerJ">
        <title>Extensive microbial diversity within the chicken gut microbiome revealed by metagenomics and culture.</title>
        <authorList>
            <person name="Gilroy R."/>
            <person name="Ravi A."/>
            <person name="Getino M."/>
            <person name="Pursley I."/>
            <person name="Horton D.L."/>
            <person name="Alikhan N.F."/>
            <person name="Baker D."/>
            <person name="Gharbi K."/>
            <person name="Hall N."/>
            <person name="Watson M."/>
            <person name="Adriaenssens E.M."/>
            <person name="Foster-Nyarko E."/>
            <person name="Jarju S."/>
            <person name="Secka A."/>
            <person name="Antonio M."/>
            <person name="Oren A."/>
            <person name="Chaudhuri R.R."/>
            <person name="La Ragione R."/>
            <person name="Hildebrand F."/>
            <person name="Pallen M.J."/>
        </authorList>
    </citation>
    <scope>NUCLEOTIDE SEQUENCE</scope>
    <source>
        <strain evidence="8">ChiGjej1B1-98</strain>
    </source>
</reference>
<gene>
    <name evidence="8" type="ORF">H9830_14880</name>
</gene>
<dbReference type="Gene3D" id="3.10.50.40">
    <property type="match status" value="2"/>
</dbReference>
<organism evidence="8 9">
    <name type="scientific">Candidatus Agrococcus pullicola</name>
    <dbReference type="NCBI Taxonomy" id="2838429"/>
    <lineage>
        <taxon>Bacteria</taxon>
        <taxon>Bacillati</taxon>
        <taxon>Actinomycetota</taxon>
        <taxon>Actinomycetes</taxon>
        <taxon>Micrococcales</taxon>
        <taxon>Microbacteriaceae</taxon>
        <taxon>Agrococcus</taxon>
    </lineage>
</organism>
<dbReference type="PANTHER" id="PTHR45779">
    <property type="entry name" value="PEPTIDYLPROLYL ISOMERASE"/>
    <property type="match status" value="1"/>
</dbReference>
<keyword evidence="4 5" id="KW-0413">Isomerase</keyword>
<dbReference type="Pfam" id="PF00254">
    <property type="entry name" value="FKBP_C"/>
    <property type="match status" value="1"/>
</dbReference>
<dbReference type="PANTHER" id="PTHR45779:SF7">
    <property type="entry name" value="PEPTIDYLPROLYL ISOMERASE"/>
    <property type="match status" value="1"/>
</dbReference>
<dbReference type="InterPro" id="IPR044609">
    <property type="entry name" value="FKBP2/11"/>
</dbReference>
<name>A0A9D2CAQ5_9MICO</name>
<evidence type="ECO:0000313" key="9">
    <source>
        <dbReference type="Proteomes" id="UP000824005"/>
    </source>
</evidence>
<evidence type="ECO:0000259" key="7">
    <source>
        <dbReference type="PROSITE" id="PS50059"/>
    </source>
</evidence>
<dbReference type="InterPro" id="IPR001179">
    <property type="entry name" value="PPIase_FKBP_dom"/>
</dbReference>
<evidence type="ECO:0000256" key="3">
    <source>
        <dbReference type="ARBA" id="ARBA00023110"/>
    </source>
</evidence>
<evidence type="ECO:0000256" key="5">
    <source>
        <dbReference type="PROSITE-ProRule" id="PRU00277"/>
    </source>
</evidence>
<protein>
    <recommendedName>
        <fullName evidence="2 5">peptidylprolyl isomerase</fullName>
        <ecNumber evidence="2 5">5.2.1.8</ecNumber>
    </recommendedName>
</protein>
<feature type="domain" description="PPIase FKBP-type" evidence="7">
    <location>
        <begin position="229"/>
        <end position="330"/>
    </location>
</feature>
<reference evidence="8" key="2">
    <citation type="submission" date="2021-04" db="EMBL/GenBank/DDBJ databases">
        <authorList>
            <person name="Gilroy R."/>
        </authorList>
    </citation>
    <scope>NUCLEOTIDE SEQUENCE</scope>
    <source>
        <strain evidence="8">ChiGjej1B1-98</strain>
    </source>
</reference>
<evidence type="ECO:0000256" key="1">
    <source>
        <dbReference type="ARBA" id="ARBA00000971"/>
    </source>
</evidence>
<dbReference type="EC" id="5.2.1.8" evidence="2 5"/>
<dbReference type="Proteomes" id="UP000824005">
    <property type="component" value="Unassembled WGS sequence"/>
</dbReference>
<dbReference type="AlphaFoldDB" id="A0A9D2CAQ5"/>
<feature type="chain" id="PRO_5038920000" description="peptidylprolyl isomerase" evidence="6">
    <location>
        <begin position="22"/>
        <end position="330"/>
    </location>
</feature>
<dbReference type="PROSITE" id="PS51257">
    <property type="entry name" value="PROKAR_LIPOPROTEIN"/>
    <property type="match status" value="1"/>
</dbReference>
<evidence type="ECO:0000256" key="6">
    <source>
        <dbReference type="SAM" id="SignalP"/>
    </source>
</evidence>
<keyword evidence="6" id="KW-0732">Signal</keyword>
<evidence type="ECO:0000313" key="8">
    <source>
        <dbReference type="EMBL" id="HIY67547.1"/>
    </source>
</evidence>
<proteinExistence type="predicted"/>
<feature type="signal peptide" evidence="6">
    <location>
        <begin position="1"/>
        <end position="21"/>
    </location>
</feature>
<evidence type="ECO:0000256" key="2">
    <source>
        <dbReference type="ARBA" id="ARBA00013194"/>
    </source>
</evidence>
<dbReference type="PROSITE" id="PS50059">
    <property type="entry name" value="FKBP_PPIASE"/>
    <property type="match status" value="1"/>
</dbReference>
<comment type="catalytic activity">
    <reaction evidence="1 5">
        <text>[protein]-peptidylproline (omega=180) = [protein]-peptidylproline (omega=0)</text>
        <dbReference type="Rhea" id="RHEA:16237"/>
        <dbReference type="Rhea" id="RHEA-COMP:10747"/>
        <dbReference type="Rhea" id="RHEA-COMP:10748"/>
        <dbReference type="ChEBI" id="CHEBI:83833"/>
        <dbReference type="ChEBI" id="CHEBI:83834"/>
        <dbReference type="EC" id="5.2.1.8"/>
    </reaction>
</comment>
<evidence type="ECO:0000256" key="4">
    <source>
        <dbReference type="ARBA" id="ARBA00023235"/>
    </source>
</evidence>
<comment type="caution">
    <text evidence="8">The sequence shown here is derived from an EMBL/GenBank/DDBJ whole genome shotgun (WGS) entry which is preliminary data.</text>
</comment>
<dbReference type="SUPFAM" id="SSF54534">
    <property type="entry name" value="FKBP-like"/>
    <property type="match status" value="2"/>
</dbReference>
<keyword evidence="3 5" id="KW-0697">Rotamase</keyword>
<dbReference type="InterPro" id="IPR046357">
    <property type="entry name" value="PPIase_dom_sf"/>
</dbReference>
<accession>A0A9D2CAQ5</accession>